<proteinExistence type="inferred from homology"/>
<keyword evidence="2" id="KW-0217">Developmental protein</keyword>
<keyword evidence="6" id="KW-0804">Transcription</keyword>
<evidence type="ECO:0000313" key="14">
    <source>
        <dbReference type="EnsemblMetazoa" id="CapteP80782"/>
    </source>
</evidence>
<dbReference type="InterPro" id="IPR017970">
    <property type="entry name" value="Homeobox_CS"/>
</dbReference>
<dbReference type="SUPFAM" id="SSF46689">
    <property type="entry name" value="Homeodomain-like"/>
    <property type="match status" value="1"/>
</dbReference>
<dbReference type="PANTHER" id="PTHR46110:SF1">
    <property type="entry name" value="HOMEOBOX PROTEIN HMX1"/>
    <property type="match status" value="1"/>
</dbReference>
<protein>
    <submittedName>
        <fullName evidence="14">NK-like homeobox protein 5b</fullName>
    </submittedName>
</protein>
<dbReference type="InterPro" id="IPR009057">
    <property type="entry name" value="Homeodomain-like_sf"/>
</dbReference>
<comment type="similarity">
    <text evidence="8">Belongs to the HMX homeobox family.</text>
</comment>
<dbReference type="SMART" id="SM00389">
    <property type="entry name" value="HOX"/>
    <property type="match status" value="1"/>
</dbReference>
<evidence type="ECO:0000256" key="9">
    <source>
        <dbReference type="PROSITE-ProRule" id="PRU00108"/>
    </source>
</evidence>
<dbReference type="GO" id="GO:0000977">
    <property type="term" value="F:RNA polymerase II transcription regulatory region sequence-specific DNA binding"/>
    <property type="evidence" value="ECO:0007669"/>
    <property type="project" value="TreeGrafter"/>
</dbReference>
<evidence type="ECO:0000256" key="6">
    <source>
        <dbReference type="ARBA" id="ARBA00023163"/>
    </source>
</evidence>
<dbReference type="CDD" id="cd00086">
    <property type="entry name" value="homeodomain"/>
    <property type="match status" value="1"/>
</dbReference>
<dbReference type="EnsemblMetazoa" id="CapteT81827">
    <property type="protein sequence ID" value="CapteP81827"/>
    <property type="gene ID" value="CapteG81827"/>
</dbReference>
<dbReference type="EMBL" id="KB303469">
    <property type="protein sequence ID" value="ELU03076.1"/>
    <property type="molecule type" value="Genomic_DNA"/>
</dbReference>
<dbReference type="InterPro" id="IPR001356">
    <property type="entry name" value="HD"/>
</dbReference>
<evidence type="ECO:0000256" key="7">
    <source>
        <dbReference type="ARBA" id="ARBA00023242"/>
    </source>
</evidence>
<dbReference type="InterPro" id="IPR020479">
    <property type="entry name" value="HD_metazoa"/>
</dbReference>
<dbReference type="EMBL" id="KB302615">
    <property type="protein sequence ID" value="ELU04137.1"/>
    <property type="molecule type" value="Genomic_DNA"/>
</dbReference>
<dbReference type="Proteomes" id="UP000014760">
    <property type="component" value="Unassembled WGS sequence"/>
</dbReference>
<dbReference type="GO" id="GO:0000981">
    <property type="term" value="F:DNA-binding transcription factor activity, RNA polymerase II-specific"/>
    <property type="evidence" value="ECO:0007669"/>
    <property type="project" value="InterPro"/>
</dbReference>
<dbReference type="HOGENOM" id="CLU_049543_10_1_1"/>
<evidence type="ECO:0000256" key="8">
    <source>
        <dbReference type="ARBA" id="ARBA00038165"/>
    </source>
</evidence>
<dbReference type="EMBL" id="AMQN01001462">
    <property type="status" value="NOT_ANNOTATED_CDS"/>
    <property type="molecule type" value="Genomic_DNA"/>
</dbReference>
<keyword evidence="5 9" id="KW-0371">Homeobox</keyword>
<evidence type="ECO:0000313" key="12">
    <source>
        <dbReference type="EMBL" id="ELU03076.1"/>
    </source>
</evidence>
<dbReference type="Gene3D" id="1.10.10.60">
    <property type="entry name" value="Homeodomain-like"/>
    <property type="match status" value="1"/>
</dbReference>
<keyword evidence="15" id="KW-1185">Reference proteome</keyword>
<feature type="DNA-binding region" description="Homeobox" evidence="9">
    <location>
        <begin position="3"/>
        <end position="61"/>
    </location>
</feature>
<keyword evidence="4 9" id="KW-0238">DNA-binding</keyword>
<name>R7ULI7_CAPTE</name>
<dbReference type="GO" id="GO:0005634">
    <property type="term" value="C:nucleus"/>
    <property type="evidence" value="ECO:0007669"/>
    <property type="project" value="UniProtKB-SubCell"/>
</dbReference>
<dbReference type="EMBL" id="AMQN01045667">
    <property type="status" value="NOT_ANNOTATED_CDS"/>
    <property type="molecule type" value="Genomic_DNA"/>
</dbReference>
<reference evidence="13 15" key="2">
    <citation type="journal article" date="2013" name="Nature">
        <title>Insights into bilaterian evolution from three spiralian genomes.</title>
        <authorList>
            <person name="Simakov O."/>
            <person name="Marletaz F."/>
            <person name="Cho S.J."/>
            <person name="Edsinger-Gonzales E."/>
            <person name="Havlak P."/>
            <person name="Hellsten U."/>
            <person name="Kuo D.H."/>
            <person name="Larsson T."/>
            <person name="Lv J."/>
            <person name="Arendt D."/>
            <person name="Savage R."/>
            <person name="Osoegawa K."/>
            <person name="de Jong P."/>
            <person name="Grimwood J."/>
            <person name="Chapman J.A."/>
            <person name="Shapiro H."/>
            <person name="Aerts A."/>
            <person name="Otillar R.P."/>
            <person name="Terry A.Y."/>
            <person name="Boore J.L."/>
            <person name="Grigoriev I.V."/>
            <person name="Lindberg D.R."/>
            <person name="Seaver E.C."/>
            <person name="Weisblat D.A."/>
            <person name="Putnam N.H."/>
            <person name="Rokhsar D.S."/>
        </authorList>
    </citation>
    <scope>NUCLEOTIDE SEQUENCE</scope>
    <source>
        <strain evidence="13 15">I ESC-2004</strain>
    </source>
</reference>
<dbReference type="InterPro" id="IPR051300">
    <property type="entry name" value="HMX_Homeobox_TF"/>
</dbReference>
<reference evidence="14" key="3">
    <citation type="submission" date="2015-06" db="UniProtKB">
        <authorList>
            <consortium name="EnsemblMetazoa"/>
        </authorList>
    </citation>
    <scope>IDENTIFICATION</scope>
</reference>
<organism evidence="13">
    <name type="scientific">Capitella teleta</name>
    <name type="common">Polychaete worm</name>
    <dbReference type="NCBI Taxonomy" id="283909"/>
    <lineage>
        <taxon>Eukaryota</taxon>
        <taxon>Metazoa</taxon>
        <taxon>Spiralia</taxon>
        <taxon>Lophotrochozoa</taxon>
        <taxon>Annelida</taxon>
        <taxon>Polychaeta</taxon>
        <taxon>Sedentaria</taxon>
        <taxon>Scolecida</taxon>
        <taxon>Capitellidae</taxon>
        <taxon>Capitella</taxon>
    </lineage>
</organism>
<accession>R7ULI7</accession>
<dbReference type="EnsemblMetazoa" id="CapteT80782">
    <property type="protein sequence ID" value="CapteP80782"/>
    <property type="gene ID" value="CapteG80782"/>
</dbReference>
<dbReference type="Pfam" id="PF00046">
    <property type="entry name" value="Homeodomain"/>
    <property type="match status" value="1"/>
</dbReference>
<reference evidence="15" key="1">
    <citation type="submission" date="2012-12" db="EMBL/GenBank/DDBJ databases">
        <authorList>
            <person name="Hellsten U."/>
            <person name="Grimwood J."/>
            <person name="Chapman J.A."/>
            <person name="Shapiro H."/>
            <person name="Aerts A."/>
            <person name="Otillar R.P."/>
            <person name="Terry A.Y."/>
            <person name="Boore J.L."/>
            <person name="Simakov O."/>
            <person name="Marletaz F."/>
            <person name="Cho S.-J."/>
            <person name="Edsinger-Gonzales E."/>
            <person name="Havlak P."/>
            <person name="Kuo D.-H."/>
            <person name="Larsson T."/>
            <person name="Lv J."/>
            <person name="Arendt D."/>
            <person name="Savage R."/>
            <person name="Osoegawa K."/>
            <person name="de Jong P."/>
            <person name="Lindberg D.R."/>
            <person name="Seaver E.C."/>
            <person name="Weisblat D.A."/>
            <person name="Putnam N.H."/>
            <person name="Grigoriev I.V."/>
            <person name="Rokhsar D.S."/>
        </authorList>
    </citation>
    <scope>NUCLEOTIDE SEQUENCE</scope>
    <source>
        <strain evidence="15">I ESC-2004</strain>
    </source>
</reference>
<sequence>RKKKTRTVFSRGQIFTLESTFDSKRYLSSAERAGLAMNLKISEGQVKIWFQNRRNKWKKQMAGDLNCSA</sequence>
<keyword evidence="7 9" id="KW-0539">Nucleus</keyword>
<feature type="domain" description="Homeobox" evidence="11">
    <location>
        <begin position="1"/>
        <end position="60"/>
    </location>
</feature>
<evidence type="ECO:0000256" key="3">
    <source>
        <dbReference type="ARBA" id="ARBA00023015"/>
    </source>
</evidence>
<dbReference type="PRINTS" id="PR00024">
    <property type="entry name" value="HOMEOBOX"/>
</dbReference>
<gene>
    <name evidence="13" type="ORF">CAPTEDRAFT_80782</name>
    <name evidence="12" type="ORF">CAPTEDRAFT_81827</name>
</gene>
<dbReference type="PROSITE" id="PS00027">
    <property type="entry name" value="HOMEOBOX_1"/>
    <property type="match status" value="1"/>
</dbReference>
<dbReference type="GO" id="GO:0045892">
    <property type="term" value="P:negative regulation of DNA-templated transcription"/>
    <property type="evidence" value="ECO:0007669"/>
    <property type="project" value="TreeGrafter"/>
</dbReference>
<comment type="subcellular location">
    <subcellularLocation>
        <location evidence="1 9 10">Nucleus</location>
    </subcellularLocation>
</comment>
<dbReference type="PROSITE" id="PS50071">
    <property type="entry name" value="HOMEOBOX_2"/>
    <property type="match status" value="1"/>
</dbReference>
<dbReference type="STRING" id="283909.R7ULI7"/>
<evidence type="ECO:0000256" key="1">
    <source>
        <dbReference type="ARBA" id="ARBA00004123"/>
    </source>
</evidence>
<dbReference type="AlphaFoldDB" id="R7ULI7"/>
<evidence type="ECO:0000256" key="4">
    <source>
        <dbReference type="ARBA" id="ARBA00023125"/>
    </source>
</evidence>
<evidence type="ECO:0000313" key="13">
    <source>
        <dbReference type="EMBL" id="ELU04137.1"/>
    </source>
</evidence>
<evidence type="ECO:0000259" key="11">
    <source>
        <dbReference type="PROSITE" id="PS50071"/>
    </source>
</evidence>
<feature type="non-terminal residue" evidence="13">
    <location>
        <position position="1"/>
    </location>
</feature>
<dbReference type="OrthoDB" id="6159439at2759"/>
<keyword evidence="3" id="KW-0805">Transcription regulation</keyword>
<evidence type="ECO:0000313" key="15">
    <source>
        <dbReference type="Proteomes" id="UP000014760"/>
    </source>
</evidence>
<dbReference type="FunFam" id="1.10.10.60:FF:000053">
    <property type="entry name" value="H6 family homeobox 2"/>
    <property type="match status" value="1"/>
</dbReference>
<evidence type="ECO:0000256" key="10">
    <source>
        <dbReference type="RuleBase" id="RU000682"/>
    </source>
</evidence>
<feature type="non-terminal residue" evidence="13">
    <location>
        <position position="69"/>
    </location>
</feature>
<dbReference type="OMA" id="KHHPSND"/>
<evidence type="ECO:0000256" key="5">
    <source>
        <dbReference type="ARBA" id="ARBA00023155"/>
    </source>
</evidence>
<evidence type="ECO:0000256" key="2">
    <source>
        <dbReference type="ARBA" id="ARBA00022473"/>
    </source>
</evidence>
<dbReference type="PANTHER" id="PTHR46110">
    <property type="entry name" value="HOMEOBOX PROTEIN HMX"/>
    <property type="match status" value="1"/>
</dbReference>